<name>A0AAW1T0D4_9CHLO</name>
<feature type="region of interest" description="Disordered" evidence="1">
    <location>
        <begin position="132"/>
        <end position="156"/>
    </location>
</feature>
<evidence type="ECO:0000313" key="3">
    <source>
        <dbReference type="Proteomes" id="UP001485043"/>
    </source>
</evidence>
<evidence type="ECO:0000313" key="2">
    <source>
        <dbReference type="EMBL" id="KAK9863201.1"/>
    </source>
</evidence>
<dbReference type="Proteomes" id="UP001485043">
    <property type="component" value="Unassembled WGS sequence"/>
</dbReference>
<gene>
    <name evidence="2" type="ORF">WJX84_004782</name>
</gene>
<organism evidence="2 3">
    <name type="scientific">Apatococcus fuscideae</name>
    <dbReference type="NCBI Taxonomy" id="2026836"/>
    <lineage>
        <taxon>Eukaryota</taxon>
        <taxon>Viridiplantae</taxon>
        <taxon>Chlorophyta</taxon>
        <taxon>core chlorophytes</taxon>
        <taxon>Trebouxiophyceae</taxon>
        <taxon>Chlorellales</taxon>
        <taxon>Chlorellaceae</taxon>
        <taxon>Apatococcus</taxon>
    </lineage>
</organism>
<accession>A0AAW1T0D4</accession>
<sequence>MERAPSTLSWQEFLFCQGFAETVPQRTASPYSADSLALLRPPQEAEDDTPSTGFSVGRGSGQPSFSQKFMCKDQTRPPASALSAGTTAETLSRPSGVDLDSAQQRALESESLGKKLVQPDQSDLPHELAYKGRAPKGCPTASKAPGGRAVRASSGSRVQQAKAINLDDRGRKRKPLPVIQEDHECLPSFESSPELKRHKLQSHLEEYTGNGYPCSNGSRSPSILADLDGPQQDVTSAAGEAVSGFKIFNDGGLSSPPELPNQRRNGCPSEQNQQRVQPQEPISLLALARQQFLEELEPSPLWEETCPVQVKRLKRALLEGELNLEIHLQQFNLTLPLGALLHDQLQALVHRVLAKMAKVAALCGDALSESPETKHVISRMGEAMCMLVVLGDTRTLETLKAQGFHASNGDRPAPPGIVEASVAAARLTPVQAAHTRLLHYNFVRKADELSDKRHELAAEMTAAGSRGAPSSAMAPCRPRMMAVLQELEECVRLEAELNIQMQQSFCLQVLSPFQAAKMFCAAVPYSLDIGDVMGHIDESHAGPLA</sequence>
<feature type="compositionally biased region" description="Polar residues" evidence="1">
    <location>
        <begin position="83"/>
        <end position="93"/>
    </location>
</feature>
<protein>
    <submittedName>
        <fullName evidence="2">Uncharacterized protein</fullName>
    </submittedName>
</protein>
<comment type="caution">
    <text evidence="2">The sequence shown here is derived from an EMBL/GenBank/DDBJ whole genome shotgun (WGS) entry which is preliminary data.</text>
</comment>
<reference evidence="2 3" key="1">
    <citation type="journal article" date="2024" name="Nat. Commun.">
        <title>Phylogenomics reveals the evolutionary origins of lichenization in chlorophyte algae.</title>
        <authorList>
            <person name="Puginier C."/>
            <person name="Libourel C."/>
            <person name="Otte J."/>
            <person name="Skaloud P."/>
            <person name="Haon M."/>
            <person name="Grisel S."/>
            <person name="Petersen M."/>
            <person name="Berrin J.G."/>
            <person name="Delaux P.M."/>
            <person name="Dal Grande F."/>
            <person name="Keller J."/>
        </authorList>
    </citation>
    <scope>NUCLEOTIDE SEQUENCE [LARGE SCALE GENOMIC DNA]</scope>
    <source>
        <strain evidence="2 3">SAG 2523</strain>
    </source>
</reference>
<dbReference type="EMBL" id="JALJOV010000503">
    <property type="protein sequence ID" value="KAK9863201.1"/>
    <property type="molecule type" value="Genomic_DNA"/>
</dbReference>
<evidence type="ECO:0000256" key="1">
    <source>
        <dbReference type="SAM" id="MobiDB-lite"/>
    </source>
</evidence>
<feature type="region of interest" description="Disordered" evidence="1">
    <location>
        <begin position="41"/>
        <end position="101"/>
    </location>
</feature>
<feature type="compositionally biased region" description="Polar residues" evidence="1">
    <location>
        <begin position="262"/>
        <end position="277"/>
    </location>
</feature>
<keyword evidence="3" id="KW-1185">Reference proteome</keyword>
<proteinExistence type="predicted"/>
<dbReference type="AlphaFoldDB" id="A0AAW1T0D4"/>
<feature type="region of interest" description="Disordered" evidence="1">
    <location>
        <begin position="249"/>
        <end position="278"/>
    </location>
</feature>